<protein>
    <recommendedName>
        <fullName evidence="5">LysM domain-containing protein</fullName>
    </recommendedName>
</protein>
<keyword evidence="3" id="KW-0843">Virulence</keyword>
<evidence type="ECO:0000256" key="4">
    <source>
        <dbReference type="ARBA" id="ARBA00044955"/>
    </source>
</evidence>
<evidence type="ECO:0000313" key="7">
    <source>
        <dbReference type="Proteomes" id="UP001174936"/>
    </source>
</evidence>
<dbReference type="PANTHER" id="PTHR34997">
    <property type="entry name" value="AM15"/>
    <property type="match status" value="1"/>
</dbReference>
<dbReference type="Proteomes" id="UP001174936">
    <property type="component" value="Unassembled WGS sequence"/>
</dbReference>
<dbReference type="Pfam" id="PF01476">
    <property type="entry name" value="LysM"/>
    <property type="match status" value="2"/>
</dbReference>
<proteinExistence type="inferred from homology"/>
<keyword evidence="2" id="KW-0732">Signal</keyword>
<sequence>MVLNCDRFHLVVSGDQCGTIATRYNTPLATWNPAVGTSCASLWLNTYVCVRTIGFVPPTPTSTGKGISTPTPTQPGMVANCNRFHKVASGDQCGTIASRYGVSLANFYSWNPGVGNNCQSLWLDTYCCVGRL</sequence>
<dbReference type="EMBL" id="JAULSV010000007">
    <property type="protein sequence ID" value="KAK0639731.1"/>
    <property type="molecule type" value="Genomic_DNA"/>
</dbReference>
<dbReference type="GO" id="GO:0008061">
    <property type="term" value="F:chitin binding"/>
    <property type="evidence" value="ECO:0007669"/>
    <property type="project" value="UniProtKB-KW"/>
</dbReference>
<dbReference type="InterPro" id="IPR018392">
    <property type="entry name" value="LysM"/>
</dbReference>
<organism evidence="6 7">
    <name type="scientific">Cercophora newfieldiana</name>
    <dbReference type="NCBI Taxonomy" id="92897"/>
    <lineage>
        <taxon>Eukaryota</taxon>
        <taxon>Fungi</taxon>
        <taxon>Dikarya</taxon>
        <taxon>Ascomycota</taxon>
        <taxon>Pezizomycotina</taxon>
        <taxon>Sordariomycetes</taxon>
        <taxon>Sordariomycetidae</taxon>
        <taxon>Sordariales</taxon>
        <taxon>Lasiosphaeriaceae</taxon>
        <taxon>Cercophora</taxon>
    </lineage>
</organism>
<dbReference type="Gene3D" id="3.10.350.10">
    <property type="entry name" value="LysM domain"/>
    <property type="match status" value="2"/>
</dbReference>
<evidence type="ECO:0000256" key="2">
    <source>
        <dbReference type="ARBA" id="ARBA00022729"/>
    </source>
</evidence>
<keyword evidence="7" id="KW-1185">Reference proteome</keyword>
<dbReference type="InterPro" id="IPR036779">
    <property type="entry name" value="LysM_dom_sf"/>
</dbReference>
<dbReference type="SMART" id="SM00257">
    <property type="entry name" value="LysM"/>
    <property type="match status" value="2"/>
</dbReference>
<comment type="similarity">
    <text evidence="4">Belongs to the secreted LysM effector family.</text>
</comment>
<dbReference type="CDD" id="cd00118">
    <property type="entry name" value="LysM"/>
    <property type="match status" value="2"/>
</dbReference>
<evidence type="ECO:0000313" key="6">
    <source>
        <dbReference type="EMBL" id="KAK0639731.1"/>
    </source>
</evidence>
<evidence type="ECO:0000256" key="1">
    <source>
        <dbReference type="ARBA" id="ARBA00022669"/>
    </source>
</evidence>
<accession>A0AA39XU63</accession>
<evidence type="ECO:0000259" key="5">
    <source>
        <dbReference type="PROSITE" id="PS51782"/>
    </source>
</evidence>
<feature type="domain" description="LysM" evidence="5">
    <location>
        <begin position="83"/>
        <end position="129"/>
    </location>
</feature>
<dbReference type="AlphaFoldDB" id="A0AA39XU63"/>
<gene>
    <name evidence="6" type="ORF">B0T16DRAFT_247783</name>
</gene>
<reference evidence="6" key="1">
    <citation type="submission" date="2023-06" db="EMBL/GenBank/DDBJ databases">
        <title>Genome-scale phylogeny and comparative genomics of the fungal order Sordariales.</title>
        <authorList>
            <consortium name="Lawrence Berkeley National Laboratory"/>
            <person name="Hensen N."/>
            <person name="Bonometti L."/>
            <person name="Westerberg I."/>
            <person name="Brannstrom I.O."/>
            <person name="Guillou S."/>
            <person name="Cros-Aarteil S."/>
            <person name="Calhoun S."/>
            <person name="Haridas S."/>
            <person name="Kuo A."/>
            <person name="Mondo S."/>
            <person name="Pangilinan J."/>
            <person name="Riley R."/>
            <person name="Labutti K."/>
            <person name="Andreopoulos B."/>
            <person name="Lipzen A."/>
            <person name="Chen C."/>
            <person name="Yanf M."/>
            <person name="Daum C."/>
            <person name="Ng V."/>
            <person name="Clum A."/>
            <person name="Steindorff A."/>
            <person name="Ohm R."/>
            <person name="Martin F."/>
            <person name="Silar P."/>
            <person name="Natvig D."/>
            <person name="Lalanne C."/>
            <person name="Gautier V."/>
            <person name="Ament-Velasquez S.L."/>
            <person name="Kruys A."/>
            <person name="Hutchinson M.I."/>
            <person name="Powell A.J."/>
            <person name="Barry K."/>
            <person name="Miller A.N."/>
            <person name="Grigoriev I.V."/>
            <person name="Debuchy R."/>
            <person name="Gladieux P."/>
            <person name="Thoren M.H."/>
            <person name="Johannesson H."/>
        </authorList>
    </citation>
    <scope>NUCLEOTIDE SEQUENCE</scope>
    <source>
        <strain evidence="6">SMH2532-1</strain>
    </source>
</reference>
<dbReference type="PANTHER" id="PTHR34997:SF2">
    <property type="entry name" value="LYSM DOMAIN-CONTAINING PROTEIN-RELATED"/>
    <property type="match status" value="1"/>
</dbReference>
<name>A0AA39XU63_9PEZI</name>
<comment type="caution">
    <text evidence="6">The sequence shown here is derived from an EMBL/GenBank/DDBJ whole genome shotgun (WGS) entry which is preliminary data.</text>
</comment>
<dbReference type="InterPro" id="IPR052210">
    <property type="entry name" value="LysM1-like"/>
</dbReference>
<keyword evidence="1" id="KW-0147">Chitin-binding</keyword>
<dbReference type="SUPFAM" id="SSF54106">
    <property type="entry name" value="LysM domain"/>
    <property type="match status" value="2"/>
</dbReference>
<evidence type="ECO:0000256" key="3">
    <source>
        <dbReference type="ARBA" id="ARBA00023026"/>
    </source>
</evidence>
<dbReference type="PROSITE" id="PS51782">
    <property type="entry name" value="LYSM"/>
    <property type="match status" value="1"/>
</dbReference>